<protein>
    <submittedName>
        <fullName evidence="1">Uncharacterized protein</fullName>
    </submittedName>
</protein>
<evidence type="ECO:0000313" key="2">
    <source>
        <dbReference type="Proteomes" id="UP000178636"/>
    </source>
</evidence>
<dbReference type="Proteomes" id="UP000178636">
    <property type="component" value="Unassembled WGS sequence"/>
</dbReference>
<comment type="caution">
    <text evidence="1">The sequence shown here is derived from an EMBL/GenBank/DDBJ whole genome shotgun (WGS) entry which is preliminary data.</text>
</comment>
<gene>
    <name evidence="1" type="ORF">A3C93_05545</name>
</gene>
<name>A0A1G2DCU0_9BACT</name>
<organism evidence="1 2">
    <name type="scientific">Candidatus Lloydbacteria bacterium RIFCSPHIGHO2_02_FULL_54_17</name>
    <dbReference type="NCBI Taxonomy" id="1798664"/>
    <lineage>
        <taxon>Bacteria</taxon>
        <taxon>Candidatus Lloydiibacteriota</taxon>
    </lineage>
</organism>
<evidence type="ECO:0000313" key="1">
    <source>
        <dbReference type="EMBL" id="OGZ10751.1"/>
    </source>
</evidence>
<sequence>MFSEVWIFHLSLENVLHPIESVFADKRFLLTLVDVIIPADFAVVEGFGEQEVDSANTEFLAAPGTQSYLIQLALKTRQGVVARGIPFKHLTNTRRYSLINDLCSAPLLTDSFIAKRGFSWKPSLSYLFFLSLAYLF</sequence>
<dbReference type="AlphaFoldDB" id="A0A1G2DCU0"/>
<accession>A0A1G2DCU0</accession>
<reference evidence="1 2" key="1">
    <citation type="journal article" date="2016" name="Nat. Commun.">
        <title>Thousands of microbial genomes shed light on interconnected biogeochemical processes in an aquifer system.</title>
        <authorList>
            <person name="Anantharaman K."/>
            <person name="Brown C.T."/>
            <person name="Hug L.A."/>
            <person name="Sharon I."/>
            <person name="Castelle C.J."/>
            <person name="Probst A.J."/>
            <person name="Thomas B.C."/>
            <person name="Singh A."/>
            <person name="Wilkins M.J."/>
            <person name="Karaoz U."/>
            <person name="Brodie E.L."/>
            <person name="Williams K.H."/>
            <person name="Hubbard S.S."/>
            <person name="Banfield J.F."/>
        </authorList>
    </citation>
    <scope>NUCLEOTIDE SEQUENCE [LARGE SCALE GENOMIC DNA]</scope>
</reference>
<dbReference type="EMBL" id="MHLO01000046">
    <property type="protein sequence ID" value="OGZ10751.1"/>
    <property type="molecule type" value="Genomic_DNA"/>
</dbReference>
<proteinExistence type="predicted"/>